<evidence type="ECO:0008006" key="3">
    <source>
        <dbReference type="Google" id="ProtNLM"/>
    </source>
</evidence>
<gene>
    <name evidence="1" type="ORF">Rumeso_03328</name>
</gene>
<organism evidence="1 2">
    <name type="scientific">Rubellimicrobium mesophilum DSM 19309</name>
    <dbReference type="NCBI Taxonomy" id="442562"/>
    <lineage>
        <taxon>Bacteria</taxon>
        <taxon>Pseudomonadati</taxon>
        <taxon>Pseudomonadota</taxon>
        <taxon>Alphaproteobacteria</taxon>
        <taxon>Rhodobacterales</taxon>
        <taxon>Roseobacteraceae</taxon>
        <taxon>Rubellimicrobium</taxon>
    </lineage>
</organism>
<sequence length="102" mass="10797">MIRARRATVSRFPMTESPDLFHLGPPLDQLGALADFLRAARGADVTIRTELDRPLATPEVQLLLAAIRDPAGPSAVRVAPASGRIASGLRLLGLDGCIEVAD</sequence>
<dbReference type="STRING" id="442562.Rumeso_03328"/>
<dbReference type="Proteomes" id="UP000019666">
    <property type="component" value="Unassembled WGS sequence"/>
</dbReference>
<evidence type="ECO:0000313" key="2">
    <source>
        <dbReference type="Proteomes" id="UP000019666"/>
    </source>
</evidence>
<dbReference type="HOGENOM" id="CLU_2275393_0_0_5"/>
<dbReference type="AlphaFoldDB" id="A0A017HMV2"/>
<protein>
    <recommendedName>
        <fullName evidence="3">STAS domain-containing protein</fullName>
    </recommendedName>
</protein>
<reference evidence="1 2" key="1">
    <citation type="submission" date="2013-02" db="EMBL/GenBank/DDBJ databases">
        <authorList>
            <person name="Fiebig A."/>
            <person name="Goeker M."/>
            <person name="Klenk H.-P.P."/>
        </authorList>
    </citation>
    <scope>NUCLEOTIDE SEQUENCE [LARGE SCALE GENOMIC DNA]</scope>
    <source>
        <strain evidence="1 2">DSM 19309</strain>
    </source>
</reference>
<keyword evidence="2" id="KW-1185">Reference proteome</keyword>
<comment type="caution">
    <text evidence="1">The sequence shown here is derived from an EMBL/GenBank/DDBJ whole genome shotgun (WGS) entry which is preliminary data.</text>
</comment>
<evidence type="ECO:0000313" key="1">
    <source>
        <dbReference type="EMBL" id="EYD75089.1"/>
    </source>
</evidence>
<name>A0A017HMV2_9RHOB</name>
<proteinExistence type="predicted"/>
<accession>A0A017HMV2</accession>
<dbReference type="EMBL" id="AOSK01000093">
    <property type="protein sequence ID" value="EYD75089.1"/>
    <property type="molecule type" value="Genomic_DNA"/>
</dbReference>